<dbReference type="Proteomes" id="UP000635387">
    <property type="component" value="Unassembled WGS sequence"/>
</dbReference>
<feature type="compositionally biased region" description="Basic and acidic residues" evidence="1">
    <location>
        <begin position="13"/>
        <end position="31"/>
    </location>
</feature>
<comment type="caution">
    <text evidence="2">The sequence shown here is derived from an EMBL/GenBank/DDBJ whole genome shotgun (WGS) entry which is preliminary data.</text>
</comment>
<protein>
    <submittedName>
        <fullName evidence="2">Uncharacterized protein</fullName>
    </submittedName>
</protein>
<feature type="region of interest" description="Disordered" evidence="1">
    <location>
        <begin position="1"/>
        <end position="31"/>
    </location>
</feature>
<evidence type="ECO:0000313" key="2">
    <source>
        <dbReference type="EMBL" id="GHH38114.1"/>
    </source>
</evidence>
<gene>
    <name evidence="2" type="ORF">GCM10017790_83400</name>
</gene>
<reference evidence="3" key="1">
    <citation type="journal article" date="2019" name="Int. J. Syst. Evol. Microbiol.">
        <title>The Global Catalogue of Microorganisms (GCM) 10K type strain sequencing project: providing services to taxonomists for standard genome sequencing and annotation.</title>
        <authorList>
            <consortium name="The Broad Institute Genomics Platform"/>
            <consortium name="The Broad Institute Genome Sequencing Center for Infectious Disease"/>
            <person name="Wu L."/>
            <person name="Ma J."/>
        </authorList>
    </citation>
    <scope>NUCLEOTIDE SEQUENCE [LARGE SCALE GENOMIC DNA]</scope>
    <source>
        <strain evidence="3">CGMCC 4.7683</strain>
    </source>
</reference>
<sequence>MCHVEEIGSGGDRGGEIDPDRRAYRSEQGHVKPEMDEWGKLGVGEADIFSF</sequence>
<organism evidence="2 3">
    <name type="scientific">Amycolatopsis oliviviridis</name>
    <dbReference type="NCBI Taxonomy" id="1471590"/>
    <lineage>
        <taxon>Bacteria</taxon>
        <taxon>Bacillati</taxon>
        <taxon>Actinomycetota</taxon>
        <taxon>Actinomycetes</taxon>
        <taxon>Pseudonocardiales</taxon>
        <taxon>Pseudonocardiaceae</taxon>
        <taxon>Amycolatopsis</taxon>
    </lineage>
</organism>
<proteinExistence type="predicted"/>
<accession>A0ABQ3MDY5</accession>
<name>A0ABQ3MDY5_9PSEU</name>
<keyword evidence="3" id="KW-1185">Reference proteome</keyword>
<evidence type="ECO:0000256" key="1">
    <source>
        <dbReference type="SAM" id="MobiDB-lite"/>
    </source>
</evidence>
<evidence type="ECO:0000313" key="3">
    <source>
        <dbReference type="Proteomes" id="UP000635387"/>
    </source>
</evidence>
<dbReference type="EMBL" id="BNAY01000017">
    <property type="protein sequence ID" value="GHH38114.1"/>
    <property type="molecule type" value="Genomic_DNA"/>
</dbReference>